<reference evidence="1 2" key="1">
    <citation type="submission" date="2020-03" db="EMBL/GenBank/DDBJ databases">
        <title>Genomic Encyclopedia of Type Strains, Phase IV (KMG-IV): sequencing the most valuable type-strain genomes for metagenomic binning, comparative biology and taxonomic classification.</title>
        <authorList>
            <person name="Goeker M."/>
        </authorList>
    </citation>
    <scope>NUCLEOTIDE SEQUENCE [LARGE SCALE GENOMIC DNA]</scope>
    <source>
        <strain evidence="1 2">DSM 105096</strain>
    </source>
</reference>
<evidence type="ECO:0000313" key="1">
    <source>
        <dbReference type="EMBL" id="NJC24825.1"/>
    </source>
</evidence>
<dbReference type="EMBL" id="JAATJH010000001">
    <property type="protein sequence ID" value="NJC24825.1"/>
    <property type="molecule type" value="Genomic_DNA"/>
</dbReference>
<dbReference type="Proteomes" id="UP000770785">
    <property type="component" value="Unassembled WGS sequence"/>
</dbReference>
<name>A0ABX0X6H9_9BACT</name>
<protein>
    <submittedName>
        <fullName evidence="1">Uncharacterized protein</fullName>
    </submittedName>
</protein>
<evidence type="ECO:0000313" key="2">
    <source>
        <dbReference type="Proteomes" id="UP000770785"/>
    </source>
</evidence>
<comment type="caution">
    <text evidence="1">The sequence shown here is derived from an EMBL/GenBank/DDBJ whole genome shotgun (WGS) entry which is preliminary data.</text>
</comment>
<organism evidence="1 2">
    <name type="scientific">Neolewinella antarctica</name>
    <dbReference type="NCBI Taxonomy" id="442734"/>
    <lineage>
        <taxon>Bacteria</taxon>
        <taxon>Pseudomonadati</taxon>
        <taxon>Bacteroidota</taxon>
        <taxon>Saprospiria</taxon>
        <taxon>Saprospirales</taxon>
        <taxon>Lewinellaceae</taxon>
        <taxon>Neolewinella</taxon>
    </lineage>
</organism>
<sequence length="36" mass="3877">MNSSNPTGISAGNADLLLQIATLNDDTDHDEEEDFL</sequence>
<keyword evidence="2" id="KW-1185">Reference proteome</keyword>
<accession>A0ABX0X6H9</accession>
<proteinExistence type="predicted"/>
<gene>
    <name evidence="1" type="ORF">GGR27_000306</name>
</gene>